<reference evidence="9" key="1">
    <citation type="journal article" date="2022" name="IScience">
        <title>Evolution of zygomycete secretomes and the origins of terrestrial fungal ecologies.</title>
        <authorList>
            <person name="Chang Y."/>
            <person name="Wang Y."/>
            <person name="Mondo S."/>
            <person name="Ahrendt S."/>
            <person name="Andreopoulos W."/>
            <person name="Barry K."/>
            <person name="Beard J."/>
            <person name="Benny G.L."/>
            <person name="Blankenship S."/>
            <person name="Bonito G."/>
            <person name="Cuomo C."/>
            <person name="Desiro A."/>
            <person name="Gervers K.A."/>
            <person name="Hundley H."/>
            <person name="Kuo A."/>
            <person name="LaButti K."/>
            <person name="Lang B.F."/>
            <person name="Lipzen A."/>
            <person name="O'Donnell K."/>
            <person name="Pangilinan J."/>
            <person name="Reynolds N."/>
            <person name="Sandor L."/>
            <person name="Smith M.E."/>
            <person name="Tsang A."/>
            <person name="Grigoriev I.V."/>
            <person name="Stajich J.E."/>
            <person name="Spatafora J.W."/>
        </authorList>
    </citation>
    <scope>NUCLEOTIDE SEQUENCE</scope>
    <source>
        <strain evidence="9">RSA 2281</strain>
    </source>
</reference>
<evidence type="ECO:0000256" key="2">
    <source>
        <dbReference type="ARBA" id="ARBA00022692"/>
    </source>
</evidence>
<dbReference type="PROSITE" id="PS51352">
    <property type="entry name" value="THIOREDOXIN_2"/>
    <property type="match status" value="2"/>
</dbReference>
<evidence type="ECO:0000313" key="9">
    <source>
        <dbReference type="EMBL" id="KAI9270483.1"/>
    </source>
</evidence>
<dbReference type="AlphaFoldDB" id="A0AAD5PGJ6"/>
<dbReference type="CDD" id="cd02961">
    <property type="entry name" value="PDI_a_family"/>
    <property type="match status" value="2"/>
</dbReference>
<evidence type="ECO:0000313" key="10">
    <source>
        <dbReference type="Proteomes" id="UP001209540"/>
    </source>
</evidence>
<keyword evidence="4 6" id="KW-0472">Membrane</keyword>
<keyword evidence="3 6" id="KW-1133">Transmembrane helix</keyword>
<dbReference type="Pfam" id="PF13848">
    <property type="entry name" value="Thioredoxin_6"/>
    <property type="match status" value="1"/>
</dbReference>
<dbReference type="InterPro" id="IPR036249">
    <property type="entry name" value="Thioredoxin-like_sf"/>
</dbReference>
<dbReference type="InterPro" id="IPR017937">
    <property type="entry name" value="Thioredoxin_CS"/>
</dbReference>
<sequence>MNVWWTWCILLIFCQWASAAEVKELSGSDFEVITNKGLWFVNHFSPFCPHCRQFAPIWQQLADEYESLENFHFAKVDCTLQSDLCDAHNVRHFPTLKLFVDGKEPADEYPTKDRIWEKLTVFVEQEAEAYNNEPSKSNIIATPGDDSGLIANPHGISIHLDGNSLEAAKQSGLPWFIKYYAPWCGHCKNLAPAWEQMAKDLKRQVNVGEVNCDEHRDVCVNNGVHGFPTLKLYTGGVEHDYHEDRSLVSLVNFATKMAGPTVLKVNWGQLESRLQQEPVALVFLYGDERDANNGLLGQVAQEFVGDLGFYLTSDPQAVGHFNLAPTDLPTVLIVKDGKHVIYPSHQFTNSQTVRQALGAWIQNEKFPLVSDINPSNAPEILQGTHMAVVGVINKDDTENIAKFRAIAETQSKQQKASKSDRVLFAILEGTTWGNYARTAYAVHPNRLPALIIVDPMNHKYYAHDISRKKFSLDDPDSVLQALKVNIPEQTLIGVSTLPFHARMGQSMQEGLGMLRTHWLLTCGAFAALFYFIVKRTNRRRKGRSSVLPVKTGPRD</sequence>
<evidence type="ECO:0000259" key="8">
    <source>
        <dbReference type="PROSITE" id="PS51352"/>
    </source>
</evidence>
<comment type="caution">
    <text evidence="9">The sequence shown here is derived from an EMBL/GenBank/DDBJ whole genome shotgun (WGS) entry which is preliminary data.</text>
</comment>
<feature type="signal peptide" evidence="7">
    <location>
        <begin position="1"/>
        <end position="19"/>
    </location>
</feature>
<feature type="transmembrane region" description="Helical" evidence="6">
    <location>
        <begin position="516"/>
        <end position="533"/>
    </location>
</feature>
<accession>A0AAD5PGJ6</accession>
<dbReference type="Proteomes" id="UP001209540">
    <property type="component" value="Unassembled WGS sequence"/>
</dbReference>
<proteinExistence type="predicted"/>
<dbReference type="EMBL" id="JAIXMP010000007">
    <property type="protein sequence ID" value="KAI9270483.1"/>
    <property type="molecule type" value="Genomic_DNA"/>
</dbReference>
<dbReference type="PANTHER" id="PTHR46426:SF1">
    <property type="entry name" value="PROTEIN DISULFIDE-ISOMERASE TMX3"/>
    <property type="match status" value="1"/>
</dbReference>
<dbReference type="SUPFAM" id="SSF52833">
    <property type="entry name" value="Thioredoxin-like"/>
    <property type="match status" value="3"/>
</dbReference>
<dbReference type="PANTHER" id="PTHR46426">
    <property type="entry name" value="PROTEIN DISULFIDE-ISOMERASE TMX3"/>
    <property type="match status" value="1"/>
</dbReference>
<feature type="chain" id="PRO_5042084367" evidence="7">
    <location>
        <begin position="20"/>
        <end position="555"/>
    </location>
</feature>
<keyword evidence="10" id="KW-1185">Reference proteome</keyword>
<dbReference type="InterPro" id="IPR052250">
    <property type="entry name" value="PDI_TMX3"/>
</dbReference>
<dbReference type="PROSITE" id="PS00194">
    <property type="entry name" value="THIOREDOXIN_1"/>
    <property type="match status" value="1"/>
</dbReference>
<reference evidence="9" key="2">
    <citation type="submission" date="2023-02" db="EMBL/GenBank/DDBJ databases">
        <authorList>
            <consortium name="DOE Joint Genome Institute"/>
            <person name="Mondo S.J."/>
            <person name="Chang Y."/>
            <person name="Wang Y."/>
            <person name="Ahrendt S."/>
            <person name="Andreopoulos W."/>
            <person name="Barry K."/>
            <person name="Beard J."/>
            <person name="Benny G.L."/>
            <person name="Blankenship S."/>
            <person name="Bonito G."/>
            <person name="Cuomo C."/>
            <person name="Desiro A."/>
            <person name="Gervers K.A."/>
            <person name="Hundley H."/>
            <person name="Kuo A."/>
            <person name="LaButti K."/>
            <person name="Lang B.F."/>
            <person name="Lipzen A."/>
            <person name="O'Donnell K."/>
            <person name="Pangilinan J."/>
            <person name="Reynolds N."/>
            <person name="Sandor L."/>
            <person name="Smith M.W."/>
            <person name="Tsang A."/>
            <person name="Grigoriev I.V."/>
            <person name="Stajich J.E."/>
            <person name="Spatafora J.W."/>
        </authorList>
    </citation>
    <scope>NUCLEOTIDE SEQUENCE</scope>
    <source>
        <strain evidence="9">RSA 2281</strain>
    </source>
</reference>
<dbReference type="GO" id="GO:0005789">
    <property type="term" value="C:endoplasmic reticulum membrane"/>
    <property type="evidence" value="ECO:0007669"/>
    <property type="project" value="UniProtKB-SubCell"/>
</dbReference>
<feature type="domain" description="Thioredoxin" evidence="8">
    <location>
        <begin position="121"/>
        <end position="259"/>
    </location>
</feature>
<organism evidence="9 10">
    <name type="scientific">Phascolomyces articulosus</name>
    <dbReference type="NCBI Taxonomy" id="60185"/>
    <lineage>
        <taxon>Eukaryota</taxon>
        <taxon>Fungi</taxon>
        <taxon>Fungi incertae sedis</taxon>
        <taxon>Mucoromycota</taxon>
        <taxon>Mucoromycotina</taxon>
        <taxon>Mucoromycetes</taxon>
        <taxon>Mucorales</taxon>
        <taxon>Lichtheimiaceae</taxon>
        <taxon>Phascolomyces</taxon>
    </lineage>
</organism>
<keyword evidence="7" id="KW-0732">Signal</keyword>
<gene>
    <name evidence="9" type="ORF">BDA99DRAFT_501910</name>
</gene>
<protein>
    <submittedName>
        <fullName evidence="9">Thioredoxin-like protein</fullName>
    </submittedName>
</protein>
<dbReference type="Gene3D" id="3.40.30.10">
    <property type="entry name" value="Glutaredoxin"/>
    <property type="match status" value="4"/>
</dbReference>
<feature type="domain" description="Thioredoxin" evidence="8">
    <location>
        <begin position="11"/>
        <end position="120"/>
    </location>
</feature>
<evidence type="ECO:0000256" key="6">
    <source>
        <dbReference type="SAM" id="Phobius"/>
    </source>
</evidence>
<evidence type="ECO:0000256" key="3">
    <source>
        <dbReference type="ARBA" id="ARBA00022989"/>
    </source>
</evidence>
<evidence type="ECO:0000256" key="7">
    <source>
        <dbReference type="SAM" id="SignalP"/>
    </source>
</evidence>
<name>A0AAD5PGJ6_9FUNG</name>
<dbReference type="InterPro" id="IPR013766">
    <property type="entry name" value="Thioredoxin_domain"/>
</dbReference>
<evidence type="ECO:0000256" key="4">
    <source>
        <dbReference type="ARBA" id="ARBA00023136"/>
    </source>
</evidence>
<evidence type="ECO:0000256" key="1">
    <source>
        <dbReference type="ARBA" id="ARBA00004389"/>
    </source>
</evidence>
<comment type="function">
    <text evidence="5">Probable disulfide isomerase, which participates in the folding of proteins containing disulfide bonds. May act as a dithiol oxidase. Acts as a regulator of endoplasmic reticulum-mitochondria contact sites via its ability to regulate redox signals.</text>
</comment>
<evidence type="ECO:0000256" key="5">
    <source>
        <dbReference type="ARBA" id="ARBA00045246"/>
    </source>
</evidence>
<comment type="subcellular location">
    <subcellularLocation>
        <location evidence="1">Endoplasmic reticulum membrane</location>
        <topology evidence="1">Single-pass membrane protein</topology>
    </subcellularLocation>
</comment>
<dbReference type="PRINTS" id="PR00421">
    <property type="entry name" value="THIOREDOXIN"/>
</dbReference>
<dbReference type="Pfam" id="PF00085">
    <property type="entry name" value="Thioredoxin"/>
    <property type="match status" value="2"/>
</dbReference>
<keyword evidence="2 6" id="KW-0812">Transmembrane</keyword>